<feature type="compositionally biased region" description="Polar residues" evidence="3">
    <location>
        <begin position="83"/>
        <end position="98"/>
    </location>
</feature>
<feature type="region of interest" description="Disordered" evidence="3">
    <location>
        <begin position="223"/>
        <end position="244"/>
    </location>
</feature>
<evidence type="ECO:0000313" key="6">
    <source>
        <dbReference type="Proteomes" id="UP000033647"/>
    </source>
</evidence>
<comment type="similarity">
    <text evidence="1">Belongs to the WD repeat LST8 family.</text>
</comment>
<organism evidence="5 6">
    <name type="scientific">Zymoseptoria brevis</name>
    <dbReference type="NCBI Taxonomy" id="1047168"/>
    <lineage>
        <taxon>Eukaryota</taxon>
        <taxon>Fungi</taxon>
        <taxon>Dikarya</taxon>
        <taxon>Ascomycota</taxon>
        <taxon>Pezizomycotina</taxon>
        <taxon>Dothideomycetes</taxon>
        <taxon>Dothideomycetidae</taxon>
        <taxon>Mycosphaerellales</taxon>
        <taxon>Mycosphaerellaceae</taxon>
        <taxon>Zymoseptoria</taxon>
    </lineage>
</organism>
<protein>
    <recommendedName>
        <fullName evidence="4">Myb-like domain-containing protein</fullName>
    </recommendedName>
</protein>
<reference evidence="5 6" key="1">
    <citation type="submission" date="2015-03" db="EMBL/GenBank/DDBJ databases">
        <title>RNA-seq based gene annotation and comparative genomics of four Zymoseptoria species reveal species-specific pathogenicity related genes and transposable element activity.</title>
        <authorList>
            <person name="Grandaubert J."/>
            <person name="Bhattacharyya A."/>
            <person name="Stukenbrock E.H."/>
        </authorList>
    </citation>
    <scope>NUCLEOTIDE SEQUENCE [LARGE SCALE GENOMIC DNA]</scope>
    <source>
        <strain evidence="5 6">Zb18110</strain>
    </source>
</reference>
<evidence type="ECO:0000259" key="4">
    <source>
        <dbReference type="PROSITE" id="PS50090"/>
    </source>
</evidence>
<dbReference type="SMART" id="SM00717">
    <property type="entry name" value="SANT"/>
    <property type="match status" value="1"/>
</dbReference>
<dbReference type="PROSITE" id="PS50082">
    <property type="entry name" value="WD_REPEATS_2"/>
    <property type="match status" value="2"/>
</dbReference>
<evidence type="ECO:0000256" key="3">
    <source>
        <dbReference type="SAM" id="MobiDB-lite"/>
    </source>
</evidence>
<keyword evidence="2" id="KW-0853">WD repeat</keyword>
<dbReference type="SMART" id="SM00320">
    <property type="entry name" value="WD40"/>
    <property type="match status" value="5"/>
</dbReference>
<feature type="region of interest" description="Disordered" evidence="3">
    <location>
        <begin position="370"/>
        <end position="398"/>
    </location>
</feature>
<dbReference type="AlphaFoldDB" id="A0A0F4GIV1"/>
<dbReference type="InterPro" id="IPR015943">
    <property type="entry name" value="WD40/YVTN_repeat-like_dom_sf"/>
</dbReference>
<dbReference type="InterPro" id="IPR009057">
    <property type="entry name" value="Homeodomain-like_sf"/>
</dbReference>
<dbReference type="GO" id="GO:0031932">
    <property type="term" value="C:TORC2 complex"/>
    <property type="evidence" value="ECO:0007669"/>
    <property type="project" value="InterPro"/>
</dbReference>
<dbReference type="InterPro" id="IPR001005">
    <property type="entry name" value="SANT/Myb"/>
</dbReference>
<dbReference type="EMBL" id="LAFY01000585">
    <property type="protein sequence ID" value="KJX96977.1"/>
    <property type="molecule type" value="Genomic_DNA"/>
</dbReference>
<dbReference type="SUPFAM" id="SSF50978">
    <property type="entry name" value="WD40 repeat-like"/>
    <property type="match status" value="1"/>
</dbReference>
<dbReference type="Gene3D" id="2.130.10.10">
    <property type="entry name" value="YVTN repeat-like/Quinoprotein amine dehydrogenase"/>
    <property type="match status" value="1"/>
</dbReference>
<feature type="domain" description="Myb-like" evidence="4">
    <location>
        <begin position="316"/>
        <end position="366"/>
    </location>
</feature>
<dbReference type="InterPro" id="IPR036322">
    <property type="entry name" value="WD40_repeat_dom_sf"/>
</dbReference>
<feature type="repeat" description="WD" evidence="2">
    <location>
        <begin position="838"/>
        <end position="863"/>
    </location>
</feature>
<sequence length="1197" mass="130715">MAPVVLIDLTSSPEPDDHLQRPSSLALSAPRKDRAPRKKSTDIWSSAEEQHVSTLNGTPKDLKRSTAAAIVTTPHDDEGYHSYATQNPAEETATSSQKAYRKPSTDRALAGEVRDAVLGGLCNTTNGHRGLPTTHSRRPIRRREDVHHPRAGSGPSSRNNDAGALPGIATGHQGLSPHVRNRKADTTHAMAAKSPFAHVQASTQQVAPPSSLYGLQTFVSGTSNNSGSVDARKRRRTIVSPSRTASDANRIKLERLPPGVPKRRKVQLNDVTNYAQEERISYSESPDIAPTEPVSEAIAVAFPRSQRHVSDDLSRGPNMSGQRWTAQEDALILRLRTAQNLDWHEIVPRFNGRTSGALQVRFGTIRPRDQTARPRAADRLGSPGLGIPGRSQRVRKSHMPVGYKSWTEVSNKETSPDFPAPDANLERHLPTAQLQKDRAFPSSTSRILRQRELGCTTGRSWSCAARSVGDEAKENVHKGYTLRKHYHGTSGDAISLAWNPTGTRFAAGSIAISDASSMQYNMPRNLVVGDHEQLLELADHHVPRPPIESTDNVNAQHSMRSSQDPRLFLSVTAAAFSRHDDTKLYTASADKTVRHYKVGTDGIEHQYFIKHPASVDLLTVGFNGLIASGCHKLSKNVLVFQCHGDRYEGKLGLSPQQADPHSTAAFPSALKWGEHSFHSNLLLAGYSGDEEKQHAGETCLWDVRTGQQLHLNAVTRNVFDVAWNPSASSASNAFAVACNATGCNAGKGMRTVIQCFAPGQNGGRRTLTWECPALDINNLVFCPHDDNLIAAGATDGKIYIWDQRWAGSSNKPLHVLAHGESINVLSHDRPKEITDTGVQFLSWGSTKTRLYTGSSDGIVKVWNPYRSEDNAFVDDIAAPRQHRSAVMSGAFSPDYRELIIGTENGRINLFEIGGDSLPAQPFKLESAPPPKQNQDPLDAAREMLDSGAIELRPCGAMPFRQAVQGPNYAGPFLKPGPESYANAEEQYAAALSAQTALSARKAQEYFGVASEMEDDEEMYKADLRVRAAQDLLHDLQMRSAYQRQCAPRAAELQQTLLHAEAAQRGLLRRANTGAVEACELNCAVLPGERDIEDSSRSDLRIPGFLRWTTTANRDVDSEEAIAACSGCNPSVTSAAYALDPQERRLTELVLSAKAAHLHAFAVVTTPKYRPIAVQLNAPSVTWSGKQGYWDTRSLATV</sequence>
<accession>A0A0F4GIV1</accession>
<dbReference type="Proteomes" id="UP000033647">
    <property type="component" value="Unassembled WGS sequence"/>
</dbReference>
<dbReference type="GO" id="GO:0031931">
    <property type="term" value="C:TORC1 complex"/>
    <property type="evidence" value="ECO:0007669"/>
    <property type="project" value="InterPro"/>
</dbReference>
<feature type="region of interest" description="Disordered" evidence="3">
    <location>
        <begin position="1"/>
        <end position="108"/>
    </location>
</feature>
<dbReference type="CDD" id="cd00167">
    <property type="entry name" value="SANT"/>
    <property type="match status" value="1"/>
</dbReference>
<name>A0A0F4GIV1_9PEZI</name>
<dbReference type="GO" id="GO:0032956">
    <property type="term" value="P:regulation of actin cytoskeleton organization"/>
    <property type="evidence" value="ECO:0007669"/>
    <property type="project" value="TreeGrafter"/>
</dbReference>
<proteinExistence type="inferred from homology"/>
<comment type="caution">
    <text evidence="5">The sequence shown here is derived from an EMBL/GenBank/DDBJ whole genome shotgun (WGS) entry which is preliminary data.</text>
</comment>
<gene>
    <name evidence="5" type="ORF">TI39_contig593g00013</name>
</gene>
<feature type="region of interest" description="Disordered" evidence="3">
    <location>
        <begin position="120"/>
        <end position="179"/>
    </location>
</feature>
<dbReference type="GO" id="GO:0031929">
    <property type="term" value="P:TOR signaling"/>
    <property type="evidence" value="ECO:0007669"/>
    <property type="project" value="InterPro"/>
</dbReference>
<dbReference type="PROSITE" id="PS50090">
    <property type="entry name" value="MYB_LIKE"/>
    <property type="match status" value="1"/>
</dbReference>
<evidence type="ECO:0000256" key="2">
    <source>
        <dbReference type="PROSITE-ProRule" id="PRU00221"/>
    </source>
</evidence>
<evidence type="ECO:0000256" key="1">
    <source>
        <dbReference type="ARBA" id="ARBA00009890"/>
    </source>
</evidence>
<dbReference type="InterPro" id="IPR001680">
    <property type="entry name" value="WD40_rpt"/>
</dbReference>
<feature type="repeat" description="WD" evidence="2">
    <location>
        <begin position="776"/>
        <end position="802"/>
    </location>
</feature>
<dbReference type="OrthoDB" id="10248252at2759"/>
<evidence type="ECO:0000313" key="5">
    <source>
        <dbReference type="EMBL" id="KJX96977.1"/>
    </source>
</evidence>
<dbReference type="SUPFAM" id="SSF46689">
    <property type="entry name" value="Homeodomain-like"/>
    <property type="match status" value="1"/>
</dbReference>
<dbReference type="Pfam" id="PF00400">
    <property type="entry name" value="WD40"/>
    <property type="match status" value="2"/>
</dbReference>
<dbReference type="PANTHER" id="PTHR19842">
    <property type="entry name" value="G BETA-LIKE PROTEIN GBL"/>
    <property type="match status" value="1"/>
</dbReference>
<dbReference type="Pfam" id="PF13921">
    <property type="entry name" value="Myb_DNA-bind_6"/>
    <property type="match status" value="1"/>
</dbReference>
<dbReference type="PANTHER" id="PTHR19842:SF2">
    <property type="entry name" value="WD REPEAT PROTEIN (AFU_ORTHOLOGUE AFUA_5G04300)"/>
    <property type="match status" value="1"/>
</dbReference>
<dbReference type="STRING" id="1047168.A0A0F4GIV1"/>
<keyword evidence="6" id="KW-1185">Reference proteome</keyword>
<dbReference type="InterPro" id="IPR037588">
    <property type="entry name" value="MLST8"/>
</dbReference>